<keyword evidence="2" id="KW-0813">Transport</keyword>
<feature type="transmembrane region" description="Helical" evidence="8">
    <location>
        <begin position="81"/>
        <end position="100"/>
    </location>
</feature>
<keyword evidence="6 8" id="KW-0472">Membrane</keyword>
<dbReference type="PANTHER" id="PTHR42718:SF46">
    <property type="entry name" value="BLR6921 PROTEIN"/>
    <property type="match status" value="1"/>
</dbReference>
<evidence type="ECO:0000256" key="8">
    <source>
        <dbReference type="SAM" id="Phobius"/>
    </source>
</evidence>
<feature type="region of interest" description="Disordered" evidence="7">
    <location>
        <begin position="463"/>
        <end position="491"/>
    </location>
</feature>
<dbReference type="AlphaFoldDB" id="A0A426VA15"/>
<dbReference type="Proteomes" id="UP000269265">
    <property type="component" value="Unassembled WGS sequence"/>
</dbReference>
<dbReference type="SUPFAM" id="SSF103473">
    <property type="entry name" value="MFS general substrate transporter"/>
    <property type="match status" value="1"/>
</dbReference>
<name>A0A426VA15_9BURK</name>
<evidence type="ECO:0000256" key="3">
    <source>
        <dbReference type="ARBA" id="ARBA00022475"/>
    </source>
</evidence>
<dbReference type="InterPro" id="IPR011701">
    <property type="entry name" value="MFS"/>
</dbReference>
<comment type="subcellular location">
    <subcellularLocation>
        <location evidence="1">Cell membrane</location>
        <topology evidence="1">Multi-pass membrane protein</topology>
    </subcellularLocation>
</comment>
<evidence type="ECO:0000256" key="7">
    <source>
        <dbReference type="SAM" id="MobiDB-lite"/>
    </source>
</evidence>
<dbReference type="PROSITE" id="PS50850">
    <property type="entry name" value="MFS"/>
    <property type="match status" value="1"/>
</dbReference>
<feature type="transmembrane region" description="Helical" evidence="8">
    <location>
        <begin position="198"/>
        <end position="219"/>
    </location>
</feature>
<feature type="transmembrane region" description="Helical" evidence="8">
    <location>
        <begin position="334"/>
        <end position="352"/>
    </location>
</feature>
<evidence type="ECO:0000313" key="10">
    <source>
        <dbReference type="EMBL" id="RRS03765.1"/>
    </source>
</evidence>
<feature type="transmembrane region" description="Helical" evidence="8">
    <location>
        <begin position="301"/>
        <end position="322"/>
    </location>
</feature>
<evidence type="ECO:0000256" key="5">
    <source>
        <dbReference type="ARBA" id="ARBA00022989"/>
    </source>
</evidence>
<evidence type="ECO:0000256" key="2">
    <source>
        <dbReference type="ARBA" id="ARBA00022448"/>
    </source>
</evidence>
<sequence length="491" mass="52454">MTSTPTPTETLKKYLPWLVATALFMEQLDATIVNTAIPSMAVSLQATPLSLKAVVSSYILSLAVGIPVSGWMADRFGTRRVFGGAVLLFTIASVLCGLAVNVPMLVAARILQGLGAAMMMPVGRLCIIRTFPKSELLGAMNFVIIPALIGPLLGPTVGGLIVHWLSWREIFFVNVPVGVLALWLIYKHMPDYKGDRRRPLDVIGLVLFGTGAALLSWLLEVFGEHRLDVTSEAVLLVLSLSLLGAYVWHALREPFPLLKLALFKVRTFRVSVVGGFVTRLGIGGLPFLLPLLYQLGLGMPAWQSGLLMMPAALGAMGMKLVAGRLLKRLGYRQVLTVNTVLIGITIGMFSLIELGTPIWAIVLLGLAQGLFNSLQFSSMNTMAYADVDAADSSMASTIASSMQQMSMSFGLAFGTLVVGWYLGDMAQSDRFAVMHALDHAFLTMAGLTVLSSLSFWALKPGDGASVSQGDGAPRLRQAVAADKAEGGASPV</sequence>
<feature type="transmembrane region" description="Helical" evidence="8">
    <location>
        <begin position="106"/>
        <end position="127"/>
    </location>
</feature>
<reference evidence="10 11" key="1">
    <citation type="submission" date="2018-12" db="EMBL/GenBank/DDBJ databases">
        <title>The whole draft genome of Aquabacterium sp. SJQ9.</title>
        <authorList>
            <person name="Sun L."/>
            <person name="Gao X."/>
            <person name="Chen W."/>
            <person name="Huang K."/>
        </authorList>
    </citation>
    <scope>NUCLEOTIDE SEQUENCE [LARGE SCALE GENOMIC DNA]</scope>
    <source>
        <strain evidence="10 11">SJQ9</strain>
    </source>
</reference>
<evidence type="ECO:0000256" key="6">
    <source>
        <dbReference type="ARBA" id="ARBA00023136"/>
    </source>
</evidence>
<keyword evidence="3" id="KW-1003">Cell membrane</keyword>
<evidence type="ECO:0000259" key="9">
    <source>
        <dbReference type="PROSITE" id="PS50850"/>
    </source>
</evidence>
<dbReference type="OrthoDB" id="9807274at2"/>
<feature type="transmembrane region" description="Helical" evidence="8">
    <location>
        <begin position="272"/>
        <end position="295"/>
    </location>
</feature>
<feature type="transmembrane region" description="Helical" evidence="8">
    <location>
        <begin position="170"/>
        <end position="186"/>
    </location>
</feature>
<dbReference type="InterPro" id="IPR036259">
    <property type="entry name" value="MFS_trans_sf"/>
</dbReference>
<keyword evidence="4 8" id="KW-0812">Transmembrane</keyword>
<feature type="transmembrane region" description="Helical" evidence="8">
    <location>
        <begin position="231"/>
        <end position="251"/>
    </location>
</feature>
<organism evidence="10 11">
    <name type="scientific">Aquabacterium soli</name>
    <dbReference type="NCBI Taxonomy" id="2493092"/>
    <lineage>
        <taxon>Bacteria</taxon>
        <taxon>Pseudomonadati</taxon>
        <taxon>Pseudomonadota</taxon>
        <taxon>Betaproteobacteria</taxon>
        <taxon>Burkholderiales</taxon>
        <taxon>Aquabacterium</taxon>
    </lineage>
</organism>
<dbReference type="Pfam" id="PF07690">
    <property type="entry name" value="MFS_1"/>
    <property type="match status" value="1"/>
</dbReference>
<dbReference type="Gene3D" id="1.20.1720.10">
    <property type="entry name" value="Multidrug resistance protein D"/>
    <property type="match status" value="1"/>
</dbReference>
<feature type="transmembrane region" description="Helical" evidence="8">
    <location>
        <begin position="49"/>
        <end position="69"/>
    </location>
</feature>
<gene>
    <name evidence="10" type="ORF">EIP75_14380</name>
</gene>
<dbReference type="EMBL" id="RSED01000010">
    <property type="protein sequence ID" value="RRS03765.1"/>
    <property type="molecule type" value="Genomic_DNA"/>
</dbReference>
<dbReference type="InterPro" id="IPR004638">
    <property type="entry name" value="EmrB-like"/>
</dbReference>
<keyword evidence="5 8" id="KW-1133">Transmembrane helix</keyword>
<feature type="transmembrane region" description="Helical" evidence="8">
    <location>
        <begin position="405"/>
        <end position="423"/>
    </location>
</feature>
<dbReference type="PANTHER" id="PTHR42718">
    <property type="entry name" value="MAJOR FACILITATOR SUPERFAMILY MULTIDRUG TRANSPORTER MFSC"/>
    <property type="match status" value="1"/>
</dbReference>
<evidence type="ECO:0000313" key="11">
    <source>
        <dbReference type="Proteomes" id="UP000269265"/>
    </source>
</evidence>
<dbReference type="PRINTS" id="PR01036">
    <property type="entry name" value="TCRTETB"/>
</dbReference>
<accession>A0A426VA15</accession>
<dbReference type="Gene3D" id="1.20.1250.20">
    <property type="entry name" value="MFS general substrate transporter like domains"/>
    <property type="match status" value="1"/>
</dbReference>
<feature type="transmembrane region" description="Helical" evidence="8">
    <location>
        <begin position="439"/>
        <end position="458"/>
    </location>
</feature>
<evidence type="ECO:0000256" key="1">
    <source>
        <dbReference type="ARBA" id="ARBA00004651"/>
    </source>
</evidence>
<evidence type="ECO:0000256" key="4">
    <source>
        <dbReference type="ARBA" id="ARBA00022692"/>
    </source>
</evidence>
<proteinExistence type="predicted"/>
<dbReference type="GO" id="GO:0022857">
    <property type="term" value="F:transmembrane transporter activity"/>
    <property type="evidence" value="ECO:0007669"/>
    <property type="project" value="InterPro"/>
</dbReference>
<dbReference type="GO" id="GO:0005886">
    <property type="term" value="C:plasma membrane"/>
    <property type="evidence" value="ECO:0007669"/>
    <property type="project" value="UniProtKB-SubCell"/>
</dbReference>
<dbReference type="NCBIfam" id="TIGR00711">
    <property type="entry name" value="efflux_EmrB"/>
    <property type="match status" value="1"/>
</dbReference>
<comment type="caution">
    <text evidence="10">The sequence shown here is derived from an EMBL/GenBank/DDBJ whole genome shotgun (WGS) entry which is preliminary data.</text>
</comment>
<dbReference type="InterPro" id="IPR020846">
    <property type="entry name" value="MFS_dom"/>
</dbReference>
<protein>
    <submittedName>
        <fullName evidence="10">DHA2 family efflux MFS transporter permease subunit</fullName>
    </submittedName>
</protein>
<dbReference type="RefSeq" id="WP_125243970.1">
    <property type="nucleotide sequence ID" value="NZ_RSED01000010.1"/>
</dbReference>
<keyword evidence="11" id="KW-1185">Reference proteome</keyword>
<dbReference type="CDD" id="cd17503">
    <property type="entry name" value="MFS_LmrB_MDR_like"/>
    <property type="match status" value="1"/>
</dbReference>
<feature type="domain" description="Major facilitator superfamily (MFS) profile" evidence="9">
    <location>
        <begin position="15"/>
        <end position="463"/>
    </location>
</feature>
<feature type="transmembrane region" description="Helical" evidence="8">
    <location>
        <begin position="139"/>
        <end position="164"/>
    </location>
</feature>